<comment type="caution">
    <text evidence="3">The sequence shown here is derived from an EMBL/GenBank/DDBJ whole genome shotgun (WGS) entry which is preliminary data.</text>
</comment>
<protein>
    <submittedName>
        <fullName evidence="3">Uncharacterized protein</fullName>
    </submittedName>
</protein>
<feature type="region of interest" description="Disordered" evidence="1">
    <location>
        <begin position="33"/>
        <end position="112"/>
    </location>
</feature>
<keyword evidence="4" id="KW-1185">Reference proteome</keyword>
<accession>A0AAD4MEN9</accession>
<reference evidence="3" key="1">
    <citation type="submission" date="2022-01" db="EMBL/GenBank/DDBJ databases">
        <title>Genome Sequence Resource for Two Populations of Ditylenchus destructor, the Migratory Endoparasitic Phytonematode.</title>
        <authorList>
            <person name="Zhang H."/>
            <person name="Lin R."/>
            <person name="Xie B."/>
        </authorList>
    </citation>
    <scope>NUCLEOTIDE SEQUENCE</scope>
    <source>
        <strain evidence="3">BazhouSP</strain>
    </source>
</reference>
<feature type="compositionally biased region" description="Basic residues" evidence="1">
    <location>
        <begin position="83"/>
        <end position="93"/>
    </location>
</feature>
<organism evidence="3 4">
    <name type="scientific">Ditylenchus destructor</name>
    <dbReference type="NCBI Taxonomy" id="166010"/>
    <lineage>
        <taxon>Eukaryota</taxon>
        <taxon>Metazoa</taxon>
        <taxon>Ecdysozoa</taxon>
        <taxon>Nematoda</taxon>
        <taxon>Chromadorea</taxon>
        <taxon>Rhabditida</taxon>
        <taxon>Tylenchina</taxon>
        <taxon>Tylenchomorpha</taxon>
        <taxon>Sphaerularioidea</taxon>
        <taxon>Anguinidae</taxon>
        <taxon>Anguininae</taxon>
        <taxon>Ditylenchus</taxon>
    </lineage>
</organism>
<evidence type="ECO:0000256" key="1">
    <source>
        <dbReference type="SAM" id="MobiDB-lite"/>
    </source>
</evidence>
<evidence type="ECO:0000313" key="3">
    <source>
        <dbReference type="EMBL" id="KAI1691758.1"/>
    </source>
</evidence>
<feature type="compositionally biased region" description="Polar residues" evidence="1">
    <location>
        <begin position="69"/>
        <end position="78"/>
    </location>
</feature>
<dbReference type="Proteomes" id="UP001201812">
    <property type="component" value="Unassembled WGS sequence"/>
</dbReference>
<proteinExistence type="predicted"/>
<feature type="signal peptide" evidence="2">
    <location>
        <begin position="1"/>
        <end position="21"/>
    </location>
</feature>
<dbReference type="AlphaFoldDB" id="A0AAD4MEN9"/>
<feature type="chain" id="PRO_5042050749" evidence="2">
    <location>
        <begin position="22"/>
        <end position="151"/>
    </location>
</feature>
<evidence type="ECO:0000256" key="2">
    <source>
        <dbReference type="SAM" id="SignalP"/>
    </source>
</evidence>
<feature type="compositionally biased region" description="Basic and acidic residues" evidence="1">
    <location>
        <begin position="95"/>
        <end position="104"/>
    </location>
</feature>
<dbReference type="EMBL" id="JAKKPZ010000875">
    <property type="protein sequence ID" value="KAI1691758.1"/>
    <property type="molecule type" value="Genomic_DNA"/>
</dbReference>
<keyword evidence="2" id="KW-0732">Signal</keyword>
<sequence length="151" mass="16566">MLDLIVIVLSGLVLWKSGSSGAARADGRLRVGPPRALLRHGSDRRLRRRAPRDGGPGAPHAPHHDPRSRGQSLIENLQSPHPERHRRRRRAARSPHADLEEARRALAPRVPASLAHPRRLSLLTGCSISDNAQVEAAPHEDLAPQRQGCRA</sequence>
<gene>
    <name evidence="3" type="ORF">DdX_21659</name>
</gene>
<evidence type="ECO:0000313" key="4">
    <source>
        <dbReference type="Proteomes" id="UP001201812"/>
    </source>
</evidence>
<name>A0AAD4MEN9_9BILA</name>